<keyword evidence="4" id="KW-0326">Glycosidase</keyword>
<evidence type="ECO:0000256" key="4">
    <source>
        <dbReference type="ARBA" id="ARBA00023295"/>
    </source>
</evidence>
<dbReference type="Pfam" id="PF20578">
    <property type="entry name" value="aBig_2"/>
    <property type="match status" value="1"/>
</dbReference>
<feature type="chain" id="PRO_5041910807" description="Endo-1,5-alpha-L-arabinanase A" evidence="6">
    <location>
        <begin position="19"/>
        <end position="640"/>
    </location>
</feature>
<feature type="domain" description="Atrophied bacterial Ig" evidence="7">
    <location>
        <begin position="239"/>
        <end position="315"/>
    </location>
</feature>
<evidence type="ECO:0000256" key="1">
    <source>
        <dbReference type="ARBA" id="ARBA00004834"/>
    </source>
</evidence>
<gene>
    <name evidence="8" type="ORF">DNG_08194</name>
</gene>
<evidence type="ECO:0000256" key="2">
    <source>
        <dbReference type="ARBA" id="ARBA00009865"/>
    </source>
</evidence>
<accession>A0AAE8SYX5</accession>
<dbReference type="Gene3D" id="2.115.10.20">
    <property type="entry name" value="Glycosyl hydrolase domain, family 43"/>
    <property type="match status" value="1"/>
</dbReference>
<evidence type="ECO:0000256" key="6">
    <source>
        <dbReference type="SAM" id="SignalP"/>
    </source>
</evidence>
<dbReference type="PANTHER" id="PTHR43301:SF3">
    <property type="entry name" value="ARABINAN ENDO-1,5-ALPHA-L-ARABINOSIDASE A-RELATED"/>
    <property type="match status" value="1"/>
</dbReference>
<dbReference type="InterPro" id="IPR006710">
    <property type="entry name" value="Glyco_hydro_43"/>
</dbReference>
<dbReference type="Pfam" id="PF04616">
    <property type="entry name" value="Glyco_hydro_43"/>
    <property type="match status" value="1"/>
</dbReference>
<proteinExistence type="inferred from homology"/>
<comment type="similarity">
    <text evidence="2">Belongs to the glycosyl hydrolase 43 family.</text>
</comment>
<dbReference type="SUPFAM" id="SSF75005">
    <property type="entry name" value="Arabinanase/levansucrase/invertase"/>
    <property type="match status" value="1"/>
</dbReference>
<dbReference type="Gene3D" id="2.60.120.200">
    <property type="match status" value="1"/>
</dbReference>
<dbReference type="CDD" id="cd08983">
    <property type="entry name" value="GH43_Bt3655-like"/>
    <property type="match status" value="1"/>
</dbReference>
<evidence type="ECO:0000256" key="3">
    <source>
        <dbReference type="ARBA" id="ARBA00022801"/>
    </source>
</evidence>
<evidence type="ECO:0000259" key="7">
    <source>
        <dbReference type="Pfam" id="PF20578"/>
    </source>
</evidence>
<dbReference type="GO" id="GO:0005975">
    <property type="term" value="P:carbohydrate metabolic process"/>
    <property type="evidence" value="ECO:0007669"/>
    <property type="project" value="InterPro"/>
</dbReference>
<dbReference type="Proteomes" id="UP001187682">
    <property type="component" value="Unassembled WGS sequence"/>
</dbReference>
<dbReference type="SUPFAM" id="SSF49899">
    <property type="entry name" value="Concanavalin A-like lectins/glucanases"/>
    <property type="match status" value="1"/>
</dbReference>
<dbReference type="AlphaFoldDB" id="A0AAE8SYX5"/>
<dbReference type="PANTHER" id="PTHR43301">
    <property type="entry name" value="ARABINAN ENDO-1,5-ALPHA-L-ARABINOSIDASE"/>
    <property type="match status" value="1"/>
</dbReference>
<dbReference type="GO" id="GO:0004553">
    <property type="term" value="F:hydrolase activity, hydrolyzing O-glycosyl compounds"/>
    <property type="evidence" value="ECO:0007669"/>
    <property type="project" value="InterPro"/>
</dbReference>
<feature type="signal peptide" evidence="6">
    <location>
        <begin position="1"/>
        <end position="18"/>
    </location>
</feature>
<comment type="caution">
    <text evidence="8">The sequence shown here is derived from an EMBL/GenBank/DDBJ whole genome shotgun (WGS) entry which is preliminary data.</text>
</comment>
<evidence type="ECO:0000313" key="8">
    <source>
        <dbReference type="EMBL" id="SPO05507.1"/>
    </source>
</evidence>
<keyword evidence="6" id="KW-0732">Signal</keyword>
<dbReference type="EMBL" id="ONZQ02000013">
    <property type="protein sequence ID" value="SPO05507.1"/>
    <property type="molecule type" value="Genomic_DNA"/>
</dbReference>
<dbReference type="Pfam" id="PF13385">
    <property type="entry name" value="Laminin_G_3"/>
    <property type="match status" value="1"/>
</dbReference>
<dbReference type="InterPro" id="IPR023296">
    <property type="entry name" value="Glyco_hydro_beta-prop_sf"/>
</dbReference>
<comment type="pathway">
    <text evidence="1">Glycan metabolism; L-arabinan degradation.</text>
</comment>
<evidence type="ECO:0000313" key="9">
    <source>
        <dbReference type="Proteomes" id="UP001187682"/>
    </source>
</evidence>
<name>A0AAE8SYX5_9PEZI</name>
<keyword evidence="3" id="KW-0378">Hydrolase</keyword>
<dbReference type="InterPro" id="IPR050727">
    <property type="entry name" value="GH43_arabinanases"/>
</dbReference>
<keyword evidence="9" id="KW-1185">Reference proteome</keyword>
<dbReference type="InterPro" id="IPR013320">
    <property type="entry name" value="ConA-like_dom_sf"/>
</dbReference>
<reference evidence="8" key="1">
    <citation type="submission" date="2018-03" db="EMBL/GenBank/DDBJ databases">
        <authorList>
            <person name="Guldener U."/>
        </authorList>
    </citation>
    <scope>NUCLEOTIDE SEQUENCE</scope>
</reference>
<evidence type="ECO:0000256" key="5">
    <source>
        <dbReference type="ARBA" id="ARBA00042202"/>
    </source>
</evidence>
<organism evidence="8 9">
    <name type="scientific">Cephalotrichum gorgonifer</name>
    <dbReference type="NCBI Taxonomy" id="2041049"/>
    <lineage>
        <taxon>Eukaryota</taxon>
        <taxon>Fungi</taxon>
        <taxon>Dikarya</taxon>
        <taxon>Ascomycota</taxon>
        <taxon>Pezizomycotina</taxon>
        <taxon>Sordariomycetes</taxon>
        <taxon>Hypocreomycetidae</taxon>
        <taxon>Microascales</taxon>
        <taxon>Microascaceae</taxon>
        <taxon>Cephalotrichum</taxon>
    </lineage>
</organism>
<sequence>MKALKLLFLGALARAAQGRLILHYPLTETTAPDSTILDTSGNANDGILLGSPQLTGANGLRLDGVDDHVALPNDLMRDLTSLTASTQVLIRSEQAGNYFIFGLGVTSNGIGNGYVFATGNPFRAAISAGNWELEAESKTAADLPRDVWKTVTYTLDSASGAAALYLDGEKVAGLTNNNKVVAPGTIGGGSTPNNYIGRSQYEADNFLAGSIRDFRIYDTALTEEEIQGLLPDEATRADSALAALSVTNADDIRGNIFLPDAIDGFPLTWASSDPAAVSTTGIVARRDTDVEVTLTATISQGAEPLRRDFTVRVRKAVALAPFEGYAFSYFTGNSREGERIFFAASEGNDALRWSELNSGRPVLTSTLGTTGLRDPFLIRSPEGDTFYLIATDLSIGSGTSWGDAVRKGSRYLEVWESHDLVTWSPQRHVLVSPPEAGMTWAPEAYYDEDLGSYVVFWASALYAASDPSHSGSTYHRMMYATTRDFVSFSEAKVWQDAGTSRIDTTVVRDAETGDYVRFTKDEGAAGTGCTDIIQERSSSLLAPLAGWEVVATCIGRDAGTSAVEGPTVFRANEGDVNGRKYYLFVDEYGGRGYVPLETESLESPRWRVSASYSLPRSPRHGTVIPVTAGELARLRSSLQG</sequence>
<protein>
    <recommendedName>
        <fullName evidence="5">Endo-1,5-alpha-L-arabinanase A</fullName>
    </recommendedName>
</protein>
<dbReference type="InterPro" id="IPR046780">
    <property type="entry name" value="aBig_2"/>
</dbReference>